<dbReference type="EMBL" id="JBHMDX010000006">
    <property type="protein sequence ID" value="MFB9271397.1"/>
    <property type="molecule type" value="Genomic_DNA"/>
</dbReference>
<keyword evidence="2" id="KW-0106">Calcium</keyword>
<dbReference type="PANTHER" id="PTHR10199">
    <property type="entry name" value="THROMBOSPONDIN"/>
    <property type="match status" value="1"/>
</dbReference>
<name>A0ABV5JY75_9FLAO</name>
<dbReference type="Pfam" id="PF18962">
    <property type="entry name" value="Por_Secre_tail"/>
    <property type="match status" value="1"/>
</dbReference>
<comment type="caution">
    <text evidence="4">The sequence shown here is derived from an EMBL/GenBank/DDBJ whole genome shotgun (WGS) entry which is preliminary data.</text>
</comment>
<evidence type="ECO:0000259" key="3">
    <source>
        <dbReference type="Pfam" id="PF18962"/>
    </source>
</evidence>
<sequence>DVCDTDDDNDGILDENDNCPLIANFDQLDFDNDGTGDVCDSDDDNDSVLDENDNCNTTPLNTKVDINGCAVFSLPFNNFTIEVKGETCRSSNNGTITITTTENHNYMATASVNGELVTQTFLNSTSFQNLEAGTYSICITIEDEPDYESCFTTQVTKPDNLKVLSKVNLKSKIISLYLKGGDTYSIVLNNELIQITTNNLDLNLKPGINTLKITTNTACQGVYNELIELPFEDIRLFPNPIKQGENFYISTGGINTSEIEVSIYSTLGSLITSNNYKNITKSNLKIDVTNLPKGLYMVKFSSLEITKSYTIIIE</sequence>
<proteinExistence type="predicted"/>
<keyword evidence="5" id="KW-1185">Reference proteome</keyword>
<evidence type="ECO:0000256" key="1">
    <source>
        <dbReference type="ARBA" id="ARBA00022729"/>
    </source>
</evidence>
<dbReference type="InterPro" id="IPR003367">
    <property type="entry name" value="Thrombospondin_3-like_rpt"/>
</dbReference>
<evidence type="ECO:0000256" key="2">
    <source>
        <dbReference type="ARBA" id="ARBA00022837"/>
    </source>
</evidence>
<dbReference type="NCBIfam" id="TIGR04183">
    <property type="entry name" value="Por_Secre_tail"/>
    <property type="match status" value="1"/>
</dbReference>
<feature type="non-terminal residue" evidence="4">
    <location>
        <position position="1"/>
    </location>
</feature>
<dbReference type="SUPFAM" id="SSF103647">
    <property type="entry name" value="TSP type-3 repeat"/>
    <property type="match status" value="1"/>
</dbReference>
<accession>A0ABV5JY75</accession>
<dbReference type="PANTHER" id="PTHR10199:SF100">
    <property type="entry name" value="THROMBOSPONDIN, ISOFORM A"/>
    <property type="match status" value="1"/>
</dbReference>
<evidence type="ECO:0000313" key="4">
    <source>
        <dbReference type="EMBL" id="MFB9271397.1"/>
    </source>
</evidence>
<feature type="domain" description="Secretion system C-terminal sorting" evidence="3">
    <location>
        <begin position="236"/>
        <end position="313"/>
    </location>
</feature>
<dbReference type="Gene3D" id="4.10.1080.10">
    <property type="entry name" value="TSP type-3 repeat"/>
    <property type="match status" value="1"/>
</dbReference>
<evidence type="ECO:0000313" key="5">
    <source>
        <dbReference type="Proteomes" id="UP001589665"/>
    </source>
</evidence>
<reference evidence="4 5" key="1">
    <citation type="submission" date="2024-09" db="EMBL/GenBank/DDBJ databases">
        <authorList>
            <person name="Sun Q."/>
            <person name="Mori K."/>
        </authorList>
    </citation>
    <scope>NUCLEOTIDE SEQUENCE [LARGE SCALE GENOMIC DNA]</scope>
    <source>
        <strain evidence="4 5">JCM 13034</strain>
    </source>
</reference>
<keyword evidence="1" id="KW-0732">Signal</keyword>
<organism evidence="4 5">
    <name type="scientific">Lutibacter litoralis</name>
    <dbReference type="NCBI Taxonomy" id="321268"/>
    <lineage>
        <taxon>Bacteria</taxon>
        <taxon>Pseudomonadati</taxon>
        <taxon>Bacteroidota</taxon>
        <taxon>Flavobacteriia</taxon>
        <taxon>Flavobacteriales</taxon>
        <taxon>Flavobacteriaceae</taxon>
        <taxon>Lutibacter</taxon>
    </lineage>
</organism>
<dbReference type="RefSeq" id="WP_386658522.1">
    <property type="nucleotide sequence ID" value="NZ_JBHMDX010000006.1"/>
</dbReference>
<dbReference type="InterPro" id="IPR028974">
    <property type="entry name" value="TSP_type-3_rpt"/>
</dbReference>
<dbReference type="InterPro" id="IPR026444">
    <property type="entry name" value="Secre_tail"/>
</dbReference>
<gene>
    <name evidence="4" type="ORF">ACFFT3_05810</name>
</gene>
<protein>
    <submittedName>
        <fullName evidence="4">T9SS type A sorting domain-containing protein</fullName>
    </submittedName>
</protein>
<dbReference type="Proteomes" id="UP001589665">
    <property type="component" value="Unassembled WGS sequence"/>
</dbReference>
<dbReference type="Pfam" id="PF02412">
    <property type="entry name" value="TSP_3"/>
    <property type="match status" value="2"/>
</dbReference>